<comment type="caution">
    <text evidence="1">The sequence shown here is derived from an EMBL/GenBank/DDBJ whole genome shotgun (WGS) entry which is preliminary data.</text>
</comment>
<gene>
    <name evidence="1" type="ORF">ABIE19_001489</name>
</gene>
<organism evidence="1 2">
    <name type="scientific">Brevundimonas faecalis</name>
    <dbReference type="NCBI Taxonomy" id="947378"/>
    <lineage>
        <taxon>Bacteria</taxon>
        <taxon>Pseudomonadati</taxon>
        <taxon>Pseudomonadota</taxon>
        <taxon>Alphaproteobacteria</taxon>
        <taxon>Caulobacterales</taxon>
        <taxon>Caulobacteraceae</taxon>
        <taxon>Brevundimonas</taxon>
    </lineage>
</organism>
<dbReference type="Gene3D" id="3.40.50.300">
    <property type="entry name" value="P-loop containing nucleotide triphosphate hydrolases"/>
    <property type="match status" value="1"/>
</dbReference>
<protein>
    <recommendedName>
        <fullName evidence="3">AAA family ATPase</fullName>
    </recommendedName>
</protein>
<dbReference type="Pfam" id="PF05621">
    <property type="entry name" value="TniB"/>
    <property type="match status" value="1"/>
</dbReference>
<dbReference type="EMBL" id="JBEPTF010000001">
    <property type="protein sequence ID" value="MET4683580.1"/>
    <property type="molecule type" value="Genomic_DNA"/>
</dbReference>
<dbReference type="SUPFAM" id="SSF52540">
    <property type="entry name" value="P-loop containing nucleoside triphosphate hydrolases"/>
    <property type="match status" value="1"/>
</dbReference>
<proteinExistence type="predicted"/>
<reference evidence="1 2" key="1">
    <citation type="submission" date="2024-06" db="EMBL/GenBank/DDBJ databases">
        <title>Sorghum-associated microbial communities from plants grown in Nebraska, USA.</title>
        <authorList>
            <person name="Schachtman D."/>
        </authorList>
    </citation>
    <scope>NUCLEOTIDE SEQUENCE [LARGE SCALE GENOMIC DNA]</scope>
    <source>
        <strain evidence="1 2">2814</strain>
    </source>
</reference>
<evidence type="ECO:0000313" key="2">
    <source>
        <dbReference type="Proteomes" id="UP001549313"/>
    </source>
</evidence>
<accession>A0ABV2RC46</accession>
<dbReference type="Proteomes" id="UP001549313">
    <property type="component" value="Unassembled WGS sequence"/>
</dbReference>
<name>A0ABV2RC46_9CAUL</name>
<evidence type="ECO:0008006" key="3">
    <source>
        <dbReference type="Google" id="ProtNLM"/>
    </source>
</evidence>
<evidence type="ECO:0000313" key="1">
    <source>
        <dbReference type="EMBL" id="MET4683580.1"/>
    </source>
</evidence>
<keyword evidence="2" id="KW-1185">Reference proteome</keyword>
<dbReference type="InterPro" id="IPR008868">
    <property type="entry name" value="TniB"/>
</dbReference>
<sequence>MTDIPVLHDDPWSRVTLILKDRWASNPVSDEAFTRARLAAATAGRLRPKALLFWGVPNAGKTALKLKLLREISQRTFLPGSPKPLVVLMVEAPVEADEARLYEAILQAGHQYVPSGNVRTLLRAVSAYLDELRPDVLILDEAGNLNAYVGARGNVCLNAIRRLCNVHRMALLGFGTAAAMTALQGDEQLENRFETFELRPLAPPEFREFVELLTRAMPLRHPTSWSVSMLEHAYELTNGYVGRAAYLVQEACAQAVLSGSEQITEAILKSGELSNSLAVLRHAGARAGRRTRRSAI</sequence>
<dbReference type="InterPro" id="IPR027417">
    <property type="entry name" value="P-loop_NTPase"/>
</dbReference>
<dbReference type="RefSeq" id="WP_354088497.1">
    <property type="nucleotide sequence ID" value="NZ_JBEPTF010000001.1"/>
</dbReference>